<evidence type="ECO:0000313" key="3">
    <source>
        <dbReference type="EMBL" id="KAL1411353.1"/>
    </source>
</evidence>
<dbReference type="Pfam" id="PF08588">
    <property type="entry name" value="Duc1"/>
    <property type="match status" value="1"/>
</dbReference>
<feature type="compositionally biased region" description="Basic and acidic residues" evidence="1">
    <location>
        <begin position="303"/>
        <end position="320"/>
    </location>
</feature>
<gene>
    <name evidence="3" type="ORF">Q8F55_002304</name>
</gene>
<name>A0ABR3Q9E6_9TREE</name>
<evidence type="ECO:0000313" key="4">
    <source>
        <dbReference type="Proteomes" id="UP001565368"/>
    </source>
</evidence>
<dbReference type="GeneID" id="95983347"/>
<protein>
    <recommendedName>
        <fullName evidence="2">Domain of unknown function at the cortex 1 domain-containing protein</fullName>
    </recommendedName>
</protein>
<evidence type="ECO:0000256" key="1">
    <source>
        <dbReference type="SAM" id="MobiDB-lite"/>
    </source>
</evidence>
<feature type="domain" description="Domain of unknown function at the cortex 1" evidence="2">
    <location>
        <begin position="7"/>
        <end position="267"/>
    </location>
</feature>
<evidence type="ECO:0000259" key="2">
    <source>
        <dbReference type="Pfam" id="PF08588"/>
    </source>
</evidence>
<dbReference type="RefSeq" id="XP_069211297.1">
    <property type="nucleotide sequence ID" value="XM_069350911.1"/>
</dbReference>
<dbReference type="EMBL" id="JBBXJM010000002">
    <property type="protein sequence ID" value="KAL1411353.1"/>
    <property type="molecule type" value="Genomic_DNA"/>
</dbReference>
<feature type="region of interest" description="Disordered" evidence="1">
    <location>
        <begin position="278"/>
        <end position="320"/>
    </location>
</feature>
<proteinExistence type="predicted"/>
<comment type="caution">
    <text evidence="3">The sequence shown here is derived from an EMBL/GenBank/DDBJ whole genome shotgun (WGS) entry which is preliminary data.</text>
</comment>
<dbReference type="PANTHER" id="PTHR34826:SF2">
    <property type="entry name" value="UPF0590 PROTEIN C409.17C"/>
    <property type="match status" value="1"/>
</dbReference>
<sequence>MAPKLRVLISSNGAAYPPTAVCAVNAATPTAVRTAAFEGEISVFVKGFAGEGGAGDGAAYFGERGDMTYGIVVRGRYLDNPTGDDILFGNVFEHPVRDSLPWGTSIATKFMYFVDPTLELDLYADKPWALSPALSTMNYLGLAQTGSSPMPEPGSAPAFVEEDALGAVLGQEEHAAQVSARRKHFGAAPNRAAVSLGDKAVAMEFGNGILDFNTLSVTLPRPFALSINLLKYWDGQPVTYVCRRRPGPGADPVAADGVYWAVAFEIVDEEARAELAKRGGKVKGYEGEGGEGQGDAPAAAKPAAHEEEFDVEKFYEERDL</sequence>
<dbReference type="PANTHER" id="PTHR34826">
    <property type="entry name" value="UPF0590 PROTEIN C409.17C"/>
    <property type="match status" value="1"/>
</dbReference>
<dbReference type="InterPro" id="IPR013897">
    <property type="entry name" value="Duc1"/>
</dbReference>
<reference evidence="3 4" key="1">
    <citation type="submission" date="2023-08" db="EMBL/GenBank/DDBJ databases">
        <title>Annotated Genome Sequence of Vanrija albida AlHP1.</title>
        <authorList>
            <person name="Herzog R."/>
        </authorList>
    </citation>
    <scope>NUCLEOTIDE SEQUENCE [LARGE SCALE GENOMIC DNA]</scope>
    <source>
        <strain evidence="3 4">AlHP1</strain>
    </source>
</reference>
<keyword evidence="4" id="KW-1185">Reference proteome</keyword>
<dbReference type="Proteomes" id="UP001565368">
    <property type="component" value="Unassembled WGS sequence"/>
</dbReference>
<organism evidence="3 4">
    <name type="scientific">Vanrija albida</name>
    <dbReference type="NCBI Taxonomy" id="181172"/>
    <lineage>
        <taxon>Eukaryota</taxon>
        <taxon>Fungi</taxon>
        <taxon>Dikarya</taxon>
        <taxon>Basidiomycota</taxon>
        <taxon>Agaricomycotina</taxon>
        <taxon>Tremellomycetes</taxon>
        <taxon>Trichosporonales</taxon>
        <taxon>Trichosporonaceae</taxon>
        <taxon>Vanrija</taxon>
    </lineage>
</organism>
<accession>A0ABR3Q9E6</accession>